<accession>A0A7U9HB26</accession>
<name>A0A7U9HB26_STRLI</name>
<keyword evidence="3" id="KW-0812">Transmembrane</keyword>
<sequence>MSEQDERDTARKTTPETAVETEPAPTPPPAAPGGRLVTGIAWVVLLLGLWLWGREATDVREGISRPATGDMAAAGRPPDVPLPPAHAPLDDARPQRLDVPGLDIDAPVVARGLDAEGAIEPPPFDQPGTVGWYAAGVTPGAAGTALMVGHVDTETRPAVFYQLSTLEPGQTIRVARDDDEVAEFTVDDVQVLTRDGFDAQQAYGPRDTGRSELRLITCGGTFDHTTDSYTANVVVSAYLTGTGSAGHVTR</sequence>
<dbReference type="Gene3D" id="2.40.260.10">
    <property type="entry name" value="Sortase"/>
    <property type="match status" value="1"/>
</dbReference>
<dbReference type="CDD" id="cd05829">
    <property type="entry name" value="Sortase_F"/>
    <property type="match status" value="1"/>
</dbReference>
<keyword evidence="3" id="KW-0472">Membrane</keyword>
<evidence type="ECO:0000256" key="1">
    <source>
        <dbReference type="ARBA" id="ARBA00022801"/>
    </source>
</evidence>
<gene>
    <name evidence="4" type="ORF">SLI_3192</name>
</gene>
<dbReference type="Proteomes" id="UP000014062">
    <property type="component" value="Chromosome"/>
</dbReference>
<dbReference type="NCBIfam" id="NF033748">
    <property type="entry name" value="class_F_sortase"/>
    <property type="match status" value="1"/>
</dbReference>
<proteinExistence type="predicted"/>
<keyword evidence="1" id="KW-0378">Hydrolase</keyword>
<evidence type="ECO:0000256" key="3">
    <source>
        <dbReference type="SAM" id="Phobius"/>
    </source>
</evidence>
<dbReference type="Pfam" id="PF04203">
    <property type="entry name" value="Sortase"/>
    <property type="match status" value="1"/>
</dbReference>
<dbReference type="EMBL" id="CM001889">
    <property type="protein sequence ID" value="EOY47905.1"/>
    <property type="molecule type" value="Genomic_DNA"/>
</dbReference>
<dbReference type="InterPro" id="IPR042001">
    <property type="entry name" value="Sortase_F"/>
</dbReference>
<dbReference type="RefSeq" id="WP_016326316.1">
    <property type="nucleotide sequence ID" value="NZ_CM001889.1"/>
</dbReference>
<dbReference type="SUPFAM" id="SSF63817">
    <property type="entry name" value="Sortase"/>
    <property type="match status" value="1"/>
</dbReference>
<feature type="region of interest" description="Disordered" evidence="2">
    <location>
        <begin position="67"/>
        <end position="90"/>
    </location>
</feature>
<feature type="transmembrane region" description="Helical" evidence="3">
    <location>
        <begin position="33"/>
        <end position="52"/>
    </location>
</feature>
<organism evidence="4 5">
    <name type="scientific">Streptomyces lividans 1326</name>
    <dbReference type="NCBI Taxonomy" id="1200984"/>
    <lineage>
        <taxon>Bacteria</taxon>
        <taxon>Bacillati</taxon>
        <taxon>Actinomycetota</taxon>
        <taxon>Actinomycetes</taxon>
        <taxon>Kitasatosporales</taxon>
        <taxon>Streptomycetaceae</taxon>
        <taxon>Streptomyces</taxon>
    </lineage>
</organism>
<evidence type="ECO:0000313" key="4">
    <source>
        <dbReference type="EMBL" id="EOY47905.1"/>
    </source>
</evidence>
<dbReference type="InterPro" id="IPR023365">
    <property type="entry name" value="Sortase_dom-sf"/>
</dbReference>
<keyword evidence="3" id="KW-1133">Transmembrane helix</keyword>
<feature type="region of interest" description="Disordered" evidence="2">
    <location>
        <begin position="1"/>
        <end position="34"/>
    </location>
</feature>
<reference evidence="5" key="1">
    <citation type="journal article" date="2013" name="Genome Biol. Evol.">
        <title>The genome sequence of Streptomyces lividans 66 reveals a novel tRNA-dependent peptide biosynthetic system within a metal-related genomic island.</title>
        <authorList>
            <person name="Cruz-Morales P."/>
            <person name="Vijgenboom E."/>
            <person name="Iruegas-Bocardo F."/>
            <person name="Girard G."/>
            <person name="Yanez-Guerra L.A."/>
            <person name="Ramos-Aboites H.E."/>
            <person name="Pernodet J.L."/>
            <person name="Anne J."/>
            <person name="van Wezel G.P."/>
            <person name="Barona-Gomez F."/>
        </authorList>
    </citation>
    <scope>NUCLEOTIDE SEQUENCE [LARGE SCALE GENOMIC DNA]</scope>
    <source>
        <strain evidence="5">1326</strain>
    </source>
</reference>
<evidence type="ECO:0000313" key="5">
    <source>
        <dbReference type="Proteomes" id="UP000014062"/>
    </source>
</evidence>
<dbReference type="AlphaFoldDB" id="A0A7U9HB26"/>
<evidence type="ECO:0000256" key="2">
    <source>
        <dbReference type="SAM" id="MobiDB-lite"/>
    </source>
</evidence>
<dbReference type="InterPro" id="IPR005754">
    <property type="entry name" value="Sortase"/>
</dbReference>
<dbReference type="GO" id="GO:0016787">
    <property type="term" value="F:hydrolase activity"/>
    <property type="evidence" value="ECO:0007669"/>
    <property type="project" value="UniProtKB-KW"/>
</dbReference>
<protein>
    <submittedName>
        <fullName evidence="4">Putative secreted protein</fullName>
    </submittedName>
</protein>